<evidence type="ECO:0000256" key="2">
    <source>
        <dbReference type="ARBA" id="ARBA00022741"/>
    </source>
</evidence>
<protein>
    <submittedName>
        <fullName evidence="4">Uncharacterized protein</fullName>
    </submittedName>
</protein>
<evidence type="ECO:0000256" key="1">
    <source>
        <dbReference type="ARBA" id="ARBA00022705"/>
    </source>
</evidence>
<dbReference type="InterPro" id="IPR050238">
    <property type="entry name" value="DNA_Rep/Repair_Clamp_Loader"/>
</dbReference>
<evidence type="ECO:0000313" key="4">
    <source>
        <dbReference type="EMBL" id="QHT87829.1"/>
    </source>
</evidence>
<dbReference type="GO" id="GO:0005663">
    <property type="term" value="C:DNA replication factor C complex"/>
    <property type="evidence" value="ECO:0007669"/>
    <property type="project" value="TreeGrafter"/>
</dbReference>
<dbReference type="InterPro" id="IPR027417">
    <property type="entry name" value="P-loop_NTPase"/>
</dbReference>
<dbReference type="GO" id="GO:0003689">
    <property type="term" value="F:DNA clamp loader activity"/>
    <property type="evidence" value="ECO:0007669"/>
    <property type="project" value="TreeGrafter"/>
</dbReference>
<dbReference type="EMBL" id="MN740102">
    <property type="protein sequence ID" value="QHT87829.1"/>
    <property type="molecule type" value="Genomic_DNA"/>
</dbReference>
<keyword evidence="3" id="KW-0067">ATP-binding</keyword>
<name>A0A6C0I4W0_9ZZZZ</name>
<proteinExistence type="predicted"/>
<organism evidence="4">
    <name type="scientific">viral metagenome</name>
    <dbReference type="NCBI Taxonomy" id="1070528"/>
    <lineage>
        <taxon>unclassified sequences</taxon>
        <taxon>metagenomes</taxon>
        <taxon>organismal metagenomes</taxon>
    </lineage>
</organism>
<keyword evidence="1" id="KW-0235">DNA replication</keyword>
<keyword evidence="2" id="KW-0547">Nucleotide-binding</keyword>
<dbReference type="GO" id="GO:0005524">
    <property type="term" value="F:ATP binding"/>
    <property type="evidence" value="ECO:0007669"/>
    <property type="project" value="UniProtKB-KW"/>
</dbReference>
<dbReference type="SUPFAM" id="SSF52540">
    <property type="entry name" value="P-loop containing nucleoside triphosphate hydrolases"/>
    <property type="match status" value="1"/>
</dbReference>
<sequence length="311" mass="36164">MSPIFSQMSESMLLLSTMPKMPKRVRVIKPKSKPESELLDIHGDIRQKLQYFIAQKKIPNIIFHGVSGCGKHTLAWNFIRSIYGNDKVALKDYVMHVNCAHGKGIRFIREDLKFFAKTNVDLKDGEIFKSVVLLNADKLTTDAQSALRRCIELFNHSTRFFIVVEDKCKLLRPILSRFCEIHVPEPVIDGTQVNLHAHLLRKTFAGSALDKLKQQRTEWLNKAVSFQRTYDADGIIQLANELYERAYSSMDLLRWLEGRSESEISSDKKYEKLIAFQKARHEFRNEKLIMMFMLHFTLFRSNDSLENISFM</sequence>
<dbReference type="GO" id="GO:0006261">
    <property type="term" value="P:DNA-templated DNA replication"/>
    <property type="evidence" value="ECO:0007669"/>
    <property type="project" value="TreeGrafter"/>
</dbReference>
<dbReference type="GO" id="GO:0006281">
    <property type="term" value="P:DNA repair"/>
    <property type="evidence" value="ECO:0007669"/>
    <property type="project" value="TreeGrafter"/>
</dbReference>
<reference evidence="4" key="1">
    <citation type="journal article" date="2020" name="Nature">
        <title>Giant virus diversity and host interactions through global metagenomics.</title>
        <authorList>
            <person name="Schulz F."/>
            <person name="Roux S."/>
            <person name="Paez-Espino D."/>
            <person name="Jungbluth S."/>
            <person name="Walsh D.A."/>
            <person name="Denef V.J."/>
            <person name="McMahon K.D."/>
            <person name="Konstantinidis K.T."/>
            <person name="Eloe-Fadrosh E.A."/>
            <person name="Kyrpides N.C."/>
            <person name="Woyke T."/>
        </authorList>
    </citation>
    <scope>NUCLEOTIDE SEQUENCE</scope>
    <source>
        <strain evidence="4">GVMAG-M-3300023184-191</strain>
    </source>
</reference>
<dbReference type="AlphaFoldDB" id="A0A6C0I4W0"/>
<dbReference type="PANTHER" id="PTHR11669:SF20">
    <property type="entry name" value="REPLICATION FACTOR C SUBUNIT 4"/>
    <property type="match status" value="1"/>
</dbReference>
<accession>A0A6C0I4W0</accession>
<dbReference type="PANTHER" id="PTHR11669">
    <property type="entry name" value="REPLICATION FACTOR C / DNA POLYMERASE III GAMMA-TAU SUBUNIT"/>
    <property type="match status" value="1"/>
</dbReference>
<dbReference type="Gene3D" id="3.40.50.300">
    <property type="entry name" value="P-loop containing nucleotide triphosphate hydrolases"/>
    <property type="match status" value="1"/>
</dbReference>
<evidence type="ECO:0000256" key="3">
    <source>
        <dbReference type="ARBA" id="ARBA00022840"/>
    </source>
</evidence>